<protein>
    <submittedName>
        <fullName evidence="3">Putative dehydrogenase</fullName>
    </submittedName>
</protein>
<sequence length="319" mass="36037">MVEQLAVRMGVAGRYTDIHKMLAEVKPDVVHIATPPDSHVFLATTALRAGCHVFVEKPFALTETEARKITDCAAEVGRRVCVNYLYNYEPPALELERLMAVRALGEVVHLDTQYGYNLAGDYGLAVMSDPDHWVHRLPGKLFHNVLDHVLAKVMMHIEDDCEVQVMSFRRRAASGDPVLDALHDELRFMLRSQNVTVSGTVSAHGKPSAHTLKVVGSRDSVELDYTARTLVHSANWAQPASVGRLFPAFVQARQFWRNGWRNVGLFRRHEYHYFQCMRVLLNRFYDAVENQGADPIPAQHILRVCRVIDLLVDGMEARA</sequence>
<dbReference type="InterPro" id="IPR036291">
    <property type="entry name" value="NAD(P)-bd_dom_sf"/>
</dbReference>
<evidence type="ECO:0000313" key="4">
    <source>
        <dbReference type="Proteomes" id="UP000294593"/>
    </source>
</evidence>
<gene>
    <name evidence="3" type="ORF">EV672_10653</name>
</gene>
<dbReference type="InterPro" id="IPR000683">
    <property type="entry name" value="Gfo/Idh/MocA-like_OxRdtase_N"/>
</dbReference>
<dbReference type="Gene3D" id="3.30.360.10">
    <property type="entry name" value="Dihydrodipicolinate Reductase, domain 2"/>
    <property type="match status" value="1"/>
</dbReference>
<keyword evidence="1" id="KW-0560">Oxidoreductase</keyword>
<dbReference type="AlphaFoldDB" id="A0A4R6R841"/>
<dbReference type="SUPFAM" id="SSF51735">
    <property type="entry name" value="NAD(P)-binding Rossmann-fold domains"/>
    <property type="match status" value="1"/>
</dbReference>
<dbReference type="GO" id="GO:0000166">
    <property type="term" value="F:nucleotide binding"/>
    <property type="evidence" value="ECO:0007669"/>
    <property type="project" value="InterPro"/>
</dbReference>
<dbReference type="EMBL" id="SNXW01000006">
    <property type="protein sequence ID" value="TDP82099.1"/>
    <property type="molecule type" value="Genomic_DNA"/>
</dbReference>
<comment type="caution">
    <text evidence="3">The sequence shown here is derived from an EMBL/GenBank/DDBJ whole genome shotgun (WGS) entry which is preliminary data.</text>
</comment>
<dbReference type="Proteomes" id="UP000294593">
    <property type="component" value="Unassembled WGS sequence"/>
</dbReference>
<dbReference type="Pfam" id="PF01408">
    <property type="entry name" value="GFO_IDH_MocA"/>
    <property type="match status" value="1"/>
</dbReference>
<proteinExistence type="predicted"/>
<dbReference type="PANTHER" id="PTHR43818:SF11">
    <property type="entry name" value="BCDNA.GH03377"/>
    <property type="match status" value="1"/>
</dbReference>
<name>A0A4R6R841_9BURK</name>
<dbReference type="InterPro" id="IPR050463">
    <property type="entry name" value="Gfo/Idh/MocA_oxidrdct_glycsds"/>
</dbReference>
<dbReference type="PANTHER" id="PTHR43818">
    <property type="entry name" value="BCDNA.GH03377"/>
    <property type="match status" value="1"/>
</dbReference>
<dbReference type="Gene3D" id="3.40.50.720">
    <property type="entry name" value="NAD(P)-binding Rossmann-like Domain"/>
    <property type="match status" value="1"/>
</dbReference>
<evidence type="ECO:0000256" key="1">
    <source>
        <dbReference type="ARBA" id="ARBA00023002"/>
    </source>
</evidence>
<keyword evidence="4" id="KW-1185">Reference proteome</keyword>
<dbReference type="GO" id="GO:0016491">
    <property type="term" value="F:oxidoreductase activity"/>
    <property type="evidence" value="ECO:0007669"/>
    <property type="project" value="UniProtKB-KW"/>
</dbReference>
<accession>A0A4R6R841</accession>
<feature type="domain" description="Gfo/Idh/MocA-like oxidoreductase N-terminal" evidence="2">
    <location>
        <begin position="3"/>
        <end position="84"/>
    </location>
</feature>
<organism evidence="3 4">
    <name type="scientific">Aquabacterium commune</name>
    <dbReference type="NCBI Taxonomy" id="70586"/>
    <lineage>
        <taxon>Bacteria</taxon>
        <taxon>Pseudomonadati</taxon>
        <taxon>Pseudomonadota</taxon>
        <taxon>Betaproteobacteria</taxon>
        <taxon>Burkholderiales</taxon>
        <taxon>Aquabacterium</taxon>
    </lineage>
</organism>
<evidence type="ECO:0000313" key="3">
    <source>
        <dbReference type="EMBL" id="TDP82099.1"/>
    </source>
</evidence>
<evidence type="ECO:0000259" key="2">
    <source>
        <dbReference type="Pfam" id="PF01408"/>
    </source>
</evidence>
<reference evidence="3 4" key="1">
    <citation type="submission" date="2019-03" db="EMBL/GenBank/DDBJ databases">
        <title>Genomic Encyclopedia of Type Strains, Phase IV (KMG-IV): sequencing the most valuable type-strain genomes for metagenomic binning, comparative biology and taxonomic classification.</title>
        <authorList>
            <person name="Goeker M."/>
        </authorList>
    </citation>
    <scope>NUCLEOTIDE SEQUENCE [LARGE SCALE GENOMIC DNA]</scope>
    <source>
        <strain evidence="3 4">DSM 11901</strain>
    </source>
</reference>